<keyword evidence="1" id="KW-0812">Transmembrane</keyword>
<name>A0A4Y7TS49_COPMI</name>
<evidence type="ECO:0000313" key="3">
    <source>
        <dbReference type="EMBL" id="TEB37017.1"/>
    </source>
</evidence>
<feature type="transmembrane region" description="Helical" evidence="1">
    <location>
        <begin position="93"/>
        <end position="114"/>
    </location>
</feature>
<reference evidence="3 4" key="1">
    <citation type="journal article" date="2019" name="Nat. Ecol. Evol.">
        <title>Megaphylogeny resolves global patterns of mushroom evolution.</title>
        <authorList>
            <person name="Varga T."/>
            <person name="Krizsan K."/>
            <person name="Foldi C."/>
            <person name="Dima B."/>
            <person name="Sanchez-Garcia M."/>
            <person name="Sanchez-Ramirez S."/>
            <person name="Szollosi G.J."/>
            <person name="Szarkandi J.G."/>
            <person name="Papp V."/>
            <person name="Albert L."/>
            <person name="Andreopoulos W."/>
            <person name="Angelini C."/>
            <person name="Antonin V."/>
            <person name="Barry K.W."/>
            <person name="Bougher N.L."/>
            <person name="Buchanan P."/>
            <person name="Buyck B."/>
            <person name="Bense V."/>
            <person name="Catcheside P."/>
            <person name="Chovatia M."/>
            <person name="Cooper J."/>
            <person name="Damon W."/>
            <person name="Desjardin D."/>
            <person name="Finy P."/>
            <person name="Geml J."/>
            <person name="Haridas S."/>
            <person name="Hughes K."/>
            <person name="Justo A."/>
            <person name="Karasinski D."/>
            <person name="Kautmanova I."/>
            <person name="Kiss B."/>
            <person name="Kocsube S."/>
            <person name="Kotiranta H."/>
            <person name="LaButti K.M."/>
            <person name="Lechner B.E."/>
            <person name="Liimatainen K."/>
            <person name="Lipzen A."/>
            <person name="Lukacs Z."/>
            <person name="Mihaltcheva S."/>
            <person name="Morgado L.N."/>
            <person name="Niskanen T."/>
            <person name="Noordeloos M.E."/>
            <person name="Ohm R.A."/>
            <person name="Ortiz-Santana B."/>
            <person name="Ovrebo C."/>
            <person name="Racz N."/>
            <person name="Riley R."/>
            <person name="Savchenko A."/>
            <person name="Shiryaev A."/>
            <person name="Soop K."/>
            <person name="Spirin V."/>
            <person name="Szebenyi C."/>
            <person name="Tomsovsky M."/>
            <person name="Tulloss R.E."/>
            <person name="Uehling J."/>
            <person name="Grigoriev I.V."/>
            <person name="Vagvolgyi C."/>
            <person name="Papp T."/>
            <person name="Martin F.M."/>
            <person name="Miettinen O."/>
            <person name="Hibbett D.S."/>
            <person name="Nagy L.G."/>
        </authorList>
    </citation>
    <scope>NUCLEOTIDE SEQUENCE [LARGE SCALE GENOMIC DNA]</scope>
    <source>
        <strain evidence="3 4">FP101781</strain>
    </source>
</reference>
<feature type="domain" description="DUF6533" evidence="2">
    <location>
        <begin position="21"/>
        <end position="64"/>
    </location>
</feature>
<organism evidence="3 4">
    <name type="scientific">Coprinellus micaceus</name>
    <name type="common">Glistening ink-cap mushroom</name>
    <name type="synonym">Coprinus micaceus</name>
    <dbReference type="NCBI Taxonomy" id="71717"/>
    <lineage>
        <taxon>Eukaryota</taxon>
        <taxon>Fungi</taxon>
        <taxon>Dikarya</taxon>
        <taxon>Basidiomycota</taxon>
        <taxon>Agaricomycotina</taxon>
        <taxon>Agaricomycetes</taxon>
        <taxon>Agaricomycetidae</taxon>
        <taxon>Agaricales</taxon>
        <taxon>Agaricineae</taxon>
        <taxon>Psathyrellaceae</taxon>
        <taxon>Coprinellus</taxon>
    </lineage>
</organism>
<gene>
    <name evidence="3" type="ORF">FA13DRAFT_1093743</name>
</gene>
<keyword evidence="1" id="KW-1133">Transmembrane helix</keyword>
<feature type="transmembrane region" description="Helical" evidence="1">
    <location>
        <begin position="169"/>
        <end position="191"/>
    </location>
</feature>
<dbReference type="AlphaFoldDB" id="A0A4Y7TS49"/>
<feature type="transmembrane region" description="Helical" evidence="1">
    <location>
        <begin position="15"/>
        <end position="35"/>
    </location>
</feature>
<dbReference type="InterPro" id="IPR045340">
    <property type="entry name" value="DUF6533"/>
</dbReference>
<protein>
    <recommendedName>
        <fullName evidence="2">DUF6533 domain-containing protein</fullName>
    </recommendedName>
</protein>
<dbReference type="Proteomes" id="UP000298030">
    <property type="component" value="Unassembled WGS sequence"/>
</dbReference>
<evidence type="ECO:0000256" key="1">
    <source>
        <dbReference type="SAM" id="Phobius"/>
    </source>
</evidence>
<dbReference type="EMBL" id="QPFP01000005">
    <property type="protein sequence ID" value="TEB37017.1"/>
    <property type="molecule type" value="Genomic_DNA"/>
</dbReference>
<accession>A0A4Y7TS49</accession>
<sequence length="295" mass="33466">MDAALFQQIVDGVRWTRRLNCIGVAGLTLILIDLIHTFPDEVRYMWPAPLSVPKVLFFVLRYYLIGHLGFVMAFDFPLGLSPEDCKVAFTRNIVSSALCVVVSEWILFIRVWAFSGRDRRMLAFLIFQAILPLGAGLATVLVLFDKSVTFVQFPFTDLPCMPADINDGYLSGAFALVLWSVASVNSIMIYLAFRRHQEFKTSLFQVFYRDGVFYMVLMSILALLNIIINVSSARSLKWAFTQIEVISHGVLATRMLLHLRQTADKKGPVALRNERFPSTIQFSTRPGYNQSTWTS</sequence>
<evidence type="ECO:0000259" key="2">
    <source>
        <dbReference type="Pfam" id="PF20151"/>
    </source>
</evidence>
<evidence type="ECO:0000313" key="4">
    <source>
        <dbReference type="Proteomes" id="UP000298030"/>
    </source>
</evidence>
<feature type="transmembrane region" description="Helical" evidence="1">
    <location>
        <begin position="212"/>
        <end position="232"/>
    </location>
</feature>
<feature type="transmembrane region" description="Helical" evidence="1">
    <location>
        <begin position="121"/>
        <end position="144"/>
    </location>
</feature>
<dbReference type="Pfam" id="PF20151">
    <property type="entry name" value="DUF6533"/>
    <property type="match status" value="1"/>
</dbReference>
<keyword evidence="4" id="KW-1185">Reference proteome</keyword>
<comment type="caution">
    <text evidence="3">The sequence shown here is derived from an EMBL/GenBank/DDBJ whole genome shotgun (WGS) entry which is preliminary data.</text>
</comment>
<feature type="transmembrane region" description="Helical" evidence="1">
    <location>
        <begin position="55"/>
        <end position="73"/>
    </location>
</feature>
<proteinExistence type="predicted"/>
<keyword evidence="1" id="KW-0472">Membrane</keyword>
<dbReference type="OrthoDB" id="3251775at2759"/>